<dbReference type="EMBL" id="JAPCKI010000004">
    <property type="protein sequence ID" value="MDD2177480.1"/>
    <property type="molecule type" value="Genomic_DNA"/>
</dbReference>
<protein>
    <submittedName>
        <fullName evidence="2">BON domain-containing protein</fullName>
    </submittedName>
</protein>
<organism evidence="2 3">
    <name type="scientific">Acidovorax benzenivorans</name>
    <dbReference type="NCBI Taxonomy" id="2987520"/>
    <lineage>
        <taxon>Bacteria</taxon>
        <taxon>Pseudomonadati</taxon>
        <taxon>Pseudomonadota</taxon>
        <taxon>Betaproteobacteria</taxon>
        <taxon>Burkholderiales</taxon>
        <taxon>Comamonadaceae</taxon>
        <taxon>Acidovorax</taxon>
    </lineage>
</organism>
<evidence type="ECO:0000313" key="2">
    <source>
        <dbReference type="EMBL" id="MDD2177480.1"/>
    </source>
</evidence>
<dbReference type="PANTHER" id="PTHR34606">
    <property type="entry name" value="BON DOMAIN-CONTAINING PROTEIN"/>
    <property type="match status" value="1"/>
</dbReference>
<evidence type="ECO:0000259" key="1">
    <source>
        <dbReference type="PROSITE" id="PS50914"/>
    </source>
</evidence>
<comment type="caution">
    <text evidence="2">The sequence shown here is derived from an EMBL/GenBank/DDBJ whole genome shotgun (WGS) entry which is preliminary data.</text>
</comment>
<dbReference type="Proteomes" id="UP001148932">
    <property type="component" value="Unassembled WGS sequence"/>
</dbReference>
<gene>
    <name evidence="2" type="ORF">OIN59_08530</name>
</gene>
<dbReference type="PANTHER" id="PTHR34606:SF16">
    <property type="entry name" value="BON DOMAIN-CONTAINING PROTEIN"/>
    <property type="match status" value="1"/>
</dbReference>
<feature type="domain" description="BON" evidence="1">
    <location>
        <begin position="96"/>
        <end position="164"/>
    </location>
</feature>
<sequence length="165" mass="16710">MNLHNLNLIDRPAHRIASILAVSALALGLAACNKTEEPTVGQRLDSAVEKTEQAAAEARVKAEGAMQSAETKVDQGAASAEASAKQAANTAKGVMDDASITAQVSAGLAKDPDLSAVKINVDTVNGKVTLNGPAPSTVARDRAETIAKGVNGVTSVNNQLVVTAG</sequence>
<dbReference type="InterPro" id="IPR014004">
    <property type="entry name" value="Transpt-assoc_nodulatn_dom_bac"/>
</dbReference>
<reference evidence="2" key="1">
    <citation type="submission" date="2022-10" db="EMBL/GenBank/DDBJ databases">
        <title>Description of microaerobic benzene degrading bacteria.</title>
        <authorList>
            <person name="Bedics A."/>
            <person name="Tancsics A."/>
            <person name="Banerjee S."/>
        </authorList>
    </citation>
    <scope>NUCLEOTIDE SEQUENCE</scope>
    <source>
        <strain evidence="2">D2M1</strain>
    </source>
</reference>
<dbReference type="InterPro" id="IPR007055">
    <property type="entry name" value="BON_dom"/>
</dbReference>
<keyword evidence="3" id="KW-1185">Reference proteome</keyword>
<dbReference type="Gene3D" id="3.30.1340.30">
    <property type="match status" value="1"/>
</dbReference>
<dbReference type="InterPro" id="IPR051686">
    <property type="entry name" value="Lipoprotein_DolP"/>
</dbReference>
<dbReference type="Pfam" id="PF04972">
    <property type="entry name" value="BON"/>
    <property type="match status" value="1"/>
</dbReference>
<dbReference type="SMART" id="SM00749">
    <property type="entry name" value="BON"/>
    <property type="match status" value="1"/>
</dbReference>
<dbReference type="RefSeq" id="WP_274109231.1">
    <property type="nucleotide sequence ID" value="NZ_JAPCKI010000004.1"/>
</dbReference>
<evidence type="ECO:0000313" key="3">
    <source>
        <dbReference type="Proteomes" id="UP001148932"/>
    </source>
</evidence>
<dbReference type="PROSITE" id="PS50914">
    <property type="entry name" value="BON"/>
    <property type="match status" value="1"/>
</dbReference>
<name>A0ABT5RUW1_9BURK</name>
<proteinExistence type="predicted"/>
<accession>A0ABT5RUW1</accession>